<keyword evidence="5" id="KW-0997">Cell inner membrane</keyword>
<evidence type="ECO:0000256" key="3">
    <source>
        <dbReference type="ARBA" id="ARBA00022475"/>
    </source>
</evidence>
<evidence type="ECO:0000256" key="8">
    <source>
        <dbReference type="ARBA" id="ARBA00023136"/>
    </source>
</evidence>
<dbReference type="Proteomes" id="UP001595530">
    <property type="component" value="Unassembled WGS sequence"/>
</dbReference>
<keyword evidence="14" id="KW-1185">Reference proteome</keyword>
<keyword evidence="3" id="KW-1003">Cell membrane</keyword>
<evidence type="ECO:0000313" key="14">
    <source>
        <dbReference type="Proteomes" id="UP001595530"/>
    </source>
</evidence>
<dbReference type="SUPFAM" id="SSF54523">
    <property type="entry name" value="Pili subunits"/>
    <property type="match status" value="1"/>
</dbReference>
<evidence type="ECO:0000256" key="5">
    <source>
        <dbReference type="ARBA" id="ARBA00022519"/>
    </source>
</evidence>
<feature type="domain" description="General secretion pathway GspH" evidence="12">
    <location>
        <begin position="60"/>
        <end position="156"/>
    </location>
</feature>
<dbReference type="InterPro" id="IPR012902">
    <property type="entry name" value="N_methyl_site"/>
</dbReference>
<evidence type="ECO:0000256" key="4">
    <source>
        <dbReference type="ARBA" id="ARBA00022481"/>
    </source>
</evidence>
<dbReference type="Pfam" id="PF12019">
    <property type="entry name" value="GspH"/>
    <property type="match status" value="1"/>
</dbReference>
<dbReference type="RefSeq" id="WP_390321353.1">
    <property type="nucleotide sequence ID" value="NZ_JBHRTP010000111.1"/>
</dbReference>
<dbReference type="InterPro" id="IPR022346">
    <property type="entry name" value="T2SS_GspH"/>
</dbReference>
<evidence type="ECO:0000256" key="11">
    <source>
        <dbReference type="SAM" id="Phobius"/>
    </source>
</evidence>
<evidence type="ECO:0000256" key="1">
    <source>
        <dbReference type="ARBA" id="ARBA00004377"/>
    </source>
</evidence>
<evidence type="ECO:0000256" key="6">
    <source>
        <dbReference type="ARBA" id="ARBA00022692"/>
    </source>
</evidence>
<evidence type="ECO:0000256" key="9">
    <source>
        <dbReference type="ARBA" id="ARBA00025772"/>
    </source>
</evidence>
<dbReference type="NCBIfam" id="TIGR02532">
    <property type="entry name" value="IV_pilin_GFxxxE"/>
    <property type="match status" value="1"/>
</dbReference>
<dbReference type="EMBL" id="JBHRTP010000111">
    <property type="protein sequence ID" value="MFC3111355.1"/>
    <property type="molecule type" value="Genomic_DNA"/>
</dbReference>
<gene>
    <name evidence="13" type="ORF">ACFOFO_26005</name>
</gene>
<keyword evidence="6 11" id="KW-0812">Transmembrane</keyword>
<keyword evidence="7 11" id="KW-1133">Transmembrane helix</keyword>
<keyword evidence="4" id="KW-0488">Methylation</keyword>
<name>A0ABV7FBP4_9BURK</name>
<reference evidence="14" key="1">
    <citation type="journal article" date="2019" name="Int. J. Syst. Evol. Microbiol.">
        <title>The Global Catalogue of Microorganisms (GCM) 10K type strain sequencing project: providing services to taxonomists for standard genome sequencing and annotation.</title>
        <authorList>
            <consortium name="The Broad Institute Genomics Platform"/>
            <consortium name="The Broad Institute Genome Sequencing Center for Infectious Disease"/>
            <person name="Wu L."/>
            <person name="Ma J."/>
        </authorList>
    </citation>
    <scope>NUCLEOTIDE SEQUENCE [LARGE SCALE GENOMIC DNA]</scope>
    <source>
        <strain evidence="14">KCTC 42986</strain>
    </source>
</reference>
<feature type="transmembrane region" description="Helical" evidence="11">
    <location>
        <begin position="20"/>
        <end position="41"/>
    </location>
</feature>
<keyword evidence="8 11" id="KW-0472">Membrane</keyword>
<comment type="similarity">
    <text evidence="9">Belongs to the GSP H family.</text>
</comment>
<accession>A0ABV7FBP4</accession>
<dbReference type="Gene3D" id="3.55.40.10">
    <property type="entry name" value="minor pseudopilin epsh domain"/>
    <property type="match status" value="1"/>
</dbReference>
<sequence>MGTFVGIKTAPKFRNLGFTLIELMVTISIAAILLAIAVPSFRDFILGQRIKNASYDVSYTLTFARSEAIKRNNDVVLSPATGGWKNGWTVSSTVGAVTTTLSNHEPFPGLNIAGPATNLTYKNDGRINAAASQTFAISSSATSSASPRCVSINLSGLPNSKAGSC</sequence>
<comment type="subcellular location">
    <subcellularLocation>
        <location evidence="1">Cell inner membrane</location>
        <topology evidence="1">Single-pass membrane protein</topology>
    </subcellularLocation>
</comment>
<proteinExistence type="inferred from homology"/>
<evidence type="ECO:0000313" key="13">
    <source>
        <dbReference type="EMBL" id="MFC3111355.1"/>
    </source>
</evidence>
<protein>
    <recommendedName>
        <fullName evidence="2">Type II secretion system protein H</fullName>
    </recommendedName>
    <alternativeName>
        <fullName evidence="10">General secretion pathway protein H</fullName>
    </alternativeName>
</protein>
<evidence type="ECO:0000256" key="7">
    <source>
        <dbReference type="ARBA" id="ARBA00022989"/>
    </source>
</evidence>
<organism evidence="13 14">
    <name type="scientific">Undibacterium arcticum</name>
    <dbReference type="NCBI Taxonomy" id="1762892"/>
    <lineage>
        <taxon>Bacteria</taxon>
        <taxon>Pseudomonadati</taxon>
        <taxon>Pseudomonadota</taxon>
        <taxon>Betaproteobacteria</taxon>
        <taxon>Burkholderiales</taxon>
        <taxon>Oxalobacteraceae</taxon>
        <taxon>Undibacterium</taxon>
    </lineage>
</organism>
<evidence type="ECO:0000256" key="10">
    <source>
        <dbReference type="ARBA" id="ARBA00030775"/>
    </source>
</evidence>
<evidence type="ECO:0000256" key="2">
    <source>
        <dbReference type="ARBA" id="ARBA00021549"/>
    </source>
</evidence>
<comment type="caution">
    <text evidence="13">The sequence shown here is derived from an EMBL/GenBank/DDBJ whole genome shotgun (WGS) entry which is preliminary data.</text>
</comment>
<dbReference type="Pfam" id="PF07963">
    <property type="entry name" value="N_methyl"/>
    <property type="match status" value="1"/>
</dbReference>
<dbReference type="InterPro" id="IPR045584">
    <property type="entry name" value="Pilin-like"/>
</dbReference>
<evidence type="ECO:0000259" key="12">
    <source>
        <dbReference type="Pfam" id="PF12019"/>
    </source>
</evidence>